<dbReference type="InterPro" id="IPR036312">
    <property type="entry name" value="Bifun_inhib/LTP/seed_sf"/>
</dbReference>
<evidence type="ECO:0000313" key="3">
    <source>
        <dbReference type="Proteomes" id="UP000230069"/>
    </source>
</evidence>
<accession>A0A2G5DXL8</accession>
<dbReference type="OrthoDB" id="653734at2759"/>
<dbReference type="EMBL" id="KZ305031">
    <property type="protein sequence ID" value="PIA48264.1"/>
    <property type="molecule type" value="Genomic_DNA"/>
</dbReference>
<protein>
    <recommendedName>
        <fullName evidence="1">Bifunctional inhibitor/plant lipid transfer protein/seed storage helical domain-containing protein</fullName>
    </recommendedName>
</protein>
<evidence type="ECO:0000259" key="1">
    <source>
        <dbReference type="Pfam" id="PF14368"/>
    </source>
</evidence>
<name>A0A2G5DXL8_AQUCA</name>
<dbReference type="Proteomes" id="UP000230069">
    <property type="component" value="Unassembled WGS sequence"/>
</dbReference>
<dbReference type="Pfam" id="PF14368">
    <property type="entry name" value="LTP_2"/>
    <property type="match status" value="1"/>
</dbReference>
<keyword evidence="3" id="KW-1185">Reference proteome</keyword>
<dbReference type="InterPro" id="IPR016140">
    <property type="entry name" value="Bifunc_inhib/LTP/seed_store"/>
</dbReference>
<organism evidence="2 3">
    <name type="scientific">Aquilegia coerulea</name>
    <name type="common">Rocky mountain columbine</name>
    <dbReference type="NCBI Taxonomy" id="218851"/>
    <lineage>
        <taxon>Eukaryota</taxon>
        <taxon>Viridiplantae</taxon>
        <taxon>Streptophyta</taxon>
        <taxon>Embryophyta</taxon>
        <taxon>Tracheophyta</taxon>
        <taxon>Spermatophyta</taxon>
        <taxon>Magnoliopsida</taxon>
        <taxon>Ranunculales</taxon>
        <taxon>Ranunculaceae</taxon>
        <taxon>Thalictroideae</taxon>
        <taxon>Aquilegia</taxon>
    </lineage>
</organism>
<dbReference type="AlphaFoldDB" id="A0A2G5DXL8"/>
<feature type="domain" description="Bifunctional inhibitor/plant lipid transfer protein/seed storage helical" evidence="1">
    <location>
        <begin position="61"/>
        <end position="130"/>
    </location>
</feature>
<gene>
    <name evidence="2" type="ORF">AQUCO_01400684v1</name>
</gene>
<dbReference type="PANTHER" id="PTHR33286">
    <property type="entry name" value="BIFUNCTIONAL INHIBITOR/LIPID-TRANSFER PROTEIN/SEED STORAGE 2S ALBUMIN SUPERFAMILY PROTEIN"/>
    <property type="match status" value="1"/>
</dbReference>
<dbReference type="InParanoid" id="A0A2G5DXL8"/>
<dbReference type="Gene3D" id="1.10.110.10">
    <property type="entry name" value="Plant lipid-transfer and hydrophobic proteins"/>
    <property type="match status" value="1"/>
</dbReference>
<dbReference type="STRING" id="218851.A0A2G5DXL8"/>
<evidence type="ECO:0000313" key="2">
    <source>
        <dbReference type="EMBL" id="PIA48264.1"/>
    </source>
</evidence>
<dbReference type="SUPFAM" id="SSF47699">
    <property type="entry name" value="Bifunctional inhibitor/lipid-transfer protein/seed storage 2S albumin"/>
    <property type="match status" value="1"/>
</dbReference>
<reference evidence="2 3" key="1">
    <citation type="submission" date="2017-09" db="EMBL/GenBank/DDBJ databases">
        <title>WGS assembly of Aquilegia coerulea Goldsmith.</title>
        <authorList>
            <person name="Hodges S."/>
            <person name="Kramer E."/>
            <person name="Nordborg M."/>
            <person name="Tomkins J."/>
            <person name="Borevitz J."/>
            <person name="Derieg N."/>
            <person name="Yan J."/>
            <person name="Mihaltcheva S."/>
            <person name="Hayes R.D."/>
            <person name="Rokhsar D."/>
        </authorList>
    </citation>
    <scope>NUCLEOTIDE SEQUENCE [LARGE SCALE GENOMIC DNA]</scope>
    <source>
        <strain evidence="3">cv. Goldsmith</strain>
    </source>
</reference>
<sequence length="142" mass="16310">MVNIINQALARRFVFCELLMRSQNHFHDVFLVAIMFYETTNFNNQVLAQDYEKNVLVPRFQNCKSDFQSLKLHCLKYLGFYGAKIPPSKECCQVIKKMDIGCICTVPTYEVTHTISLNKFVFVSGFCGKLPGNTYDCGRKGD</sequence>
<proteinExistence type="predicted"/>
<dbReference type="PANTHER" id="PTHR33286:SF1">
    <property type="entry name" value="OS01G0800600 PROTEIN"/>
    <property type="match status" value="1"/>
</dbReference>